<accession>A0ACC3CW56</accession>
<name>A0ACC3CW56_9PEZI</name>
<reference evidence="1" key="1">
    <citation type="submission" date="2024-09" db="EMBL/GenBank/DDBJ databases">
        <title>Black Yeasts Isolated from many extreme environments.</title>
        <authorList>
            <person name="Coleine C."/>
            <person name="Stajich J.E."/>
            <person name="Selbmann L."/>
        </authorList>
    </citation>
    <scope>NUCLEOTIDE SEQUENCE</scope>
    <source>
        <strain evidence="1">CCFEE 5737</strain>
    </source>
</reference>
<evidence type="ECO:0000313" key="2">
    <source>
        <dbReference type="Proteomes" id="UP001186974"/>
    </source>
</evidence>
<sequence>MFMLAKERMEKSNLWKIVKQMPKGALLHCHLQAMVDPEYLIEEAFKVEGIHCQAAKALPTDADRLKGSFTFSYRKQATSTESQASIWSSSYEPDTPVPLFAAADSYPDGGRKGFVKWIVSRCTITSEESLKHHHGLNEIWRKFTSTFLVLGSLINYEPIFRMFLRKMFSQLLEDGVQWVDMRSTFVQPFRREGSDSNDPDFTGFFTVLQEEIDTFKGSKEGEGFWGARSIWTSLRISDKRKIIEDMKQCIAMKKAFPELIAGYDLVGQEDLGRPLQDLIPELFWFKKRCTEEGVDIPFFFHAGETLGDGTETDENLFDAVLLGTRRIGHGFSLYKHPLLIDMIKDKKILVESCPVSNEVLRLTSSILAHPLPALLARGVPVALCNDDPGILGQGVSGMTHDFWQALQGWNNLGLAGLGSLAEN</sequence>
<dbReference type="EMBL" id="JAWDJW010010487">
    <property type="protein sequence ID" value="KAK3046197.1"/>
    <property type="molecule type" value="Genomic_DNA"/>
</dbReference>
<protein>
    <submittedName>
        <fullName evidence="1">Uncharacterized protein</fullName>
    </submittedName>
</protein>
<proteinExistence type="predicted"/>
<evidence type="ECO:0000313" key="1">
    <source>
        <dbReference type="EMBL" id="KAK3046197.1"/>
    </source>
</evidence>
<keyword evidence="2" id="KW-1185">Reference proteome</keyword>
<gene>
    <name evidence="1" type="ORF">LTS18_013439</name>
</gene>
<feature type="non-terminal residue" evidence="1">
    <location>
        <position position="423"/>
    </location>
</feature>
<dbReference type="Proteomes" id="UP001186974">
    <property type="component" value="Unassembled WGS sequence"/>
</dbReference>
<organism evidence="1 2">
    <name type="scientific">Coniosporium uncinatum</name>
    <dbReference type="NCBI Taxonomy" id="93489"/>
    <lineage>
        <taxon>Eukaryota</taxon>
        <taxon>Fungi</taxon>
        <taxon>Dikarya</taxon>
        <taxon>Ascomycota</taxon>
        <taxon>Pezizomycotina</taxon>
        <taxon>Dothideomycetes</taxon>
        <taxon>Dothideomycetes incertae sedis</taxon>
        <taxon>Coniosporium</taxon>
    </lineage>
</organism>
<comment type="caution">
    <text evidence="1">The sequence shown here is derived from an EMBL/GenBank/DDBJ whole genome shotgun (WGS) entry which is preliminary data.</text>
</comment>